<keyword evidence="2" id="KW-1185">Reference proteome</keyword>
<proteinExistence type="predicted"/>
<dbReference type="EMBL" id="JAUNZN010000009">
    <property type="protein sequence ID" value="KAK4815729.1"/>
    <property type="molecule type" value="Genomic_DNA"/>
</dbReference>
<comment type="caution">
    <text evidence="1">The sequence shown here is derived from an EMBL/GenBank/DDBJ whole genome shotgun (WGS) entry which is preliminary data.</text>
</comment>
<evidence type="ECO:0000313" key="2">
    <source>
        <dbReference type="Proteomes" id="UP001333110"/>
    </source>
</evidence>
<dbReference type="AlphaFoldDB" id="A0AAN7MY15"/>
<reference evidence="1 2" key="1">
    <citation type="journal article" date="2023" name="J. Hered.">
        <title>Chromosome-level genome of the wood stork (Mycteria americana) provides insight into avian chromosome evolution.</title>
        <authorList>
            <person name="Flamio R. Jr."/>
            <person name="Ramstad K.M."/>
        </authorList>
    </citation>
    <scope>NUCLEOTIDE SEQUENCE [LARGE SCALE GENOMIC DNA]</scope>
    <source>
        <strain evidence="1">JAX WOST 10</strain>
    </source>
</reference>
<protein>
    <submittedName>
        <fullName evidence="1">Uncharacterized protein</fullName>
    </submittedName>
</protein>
<dbReference type="Proteomes" id="UP001333110">
    <property type="component" value="Unassembled WGS sequence"/>
</dbReference>
<name>A0AAN7MY15_MYCAM</name>
<organism evidence="1 2">
    <name type="scientific">Mycteria americana</name>
    <name type="common">Wood stork</name>
    <dbReference type="NCBI Taxonomy" id="33587"/>
    <lineage>
        <taxon>Eukaryota</taxon>
        <taxon>Metazoa</taxon>
        <taxon>Chordata</taxon>
        <taxon>Craniata</taxon>
        <taxon>Vertebrata</taxon>
        <taxon>Euteleostomi</taxon>
        <taxon>Archelosauria</taxon>
        <taxon>Archosauria</taxon>
        <taxon>Dinosauria</taxon>
        <taxon>Saurischia</taxon>
        <taxon>Theropoda</taxon>
        <taxon>Coelurosauria</taxon>
        <taxon>Aves</taxon>
        <taxon>Neognathae</taxon>
        <taxon>Neoaves</taxon>
        <taxon>Aequornithes</taxon>
        <taxon>Ciconiiformes</taxon>
        <taxon>Ciconiidae</taxon>
        <taxon>Mycteria</taxon>
    </lineage>
</organism>
<accession>A0AAN7MY15</accession>
<evidence type="ECO:0000313" key="1">
    <source>
        <dbReference type="EMBL" id="KAK4815729.1"/>
    </source>
</evidence>
<sequence>MEKDMQYLMELAVLEVLYGDLDNEQLPKEPDEVQCTRSTWLKLVQNAPSLCANSLAILTWKDGERVQQWMEQIASGVWYLIASWD</sequence>
<gene>
    <name evidence="1" type="ORF">QYF61_006767</name>
</gene>